<dbReference type="InterPro" id="IPR018490">
    <property type="entry name" value="cNMP-bd_dom_sf"/>
</dbReference>
<gene>
    <name evidence="2" type="ORF">NX774_12635</name>
</gene>
<protein>
    <submittedName>
        <fullName evidence="2">Crp/Fnr family transcriptional regulator</fullName>
    </submittedName>
</protein>
<proteinExistence type="predicted"/>
<accession>A0ABT2DC33</accession>
<evidence type="ECO:0000259" key="1">
    <source>
        <dbReference type="Pfam" id="PF00027"/>
    </source>
</evidence>
<name>A0ABT2DC33_9BURK</name>
<reference evidence="2 3" key="1">
    <citation type="submission" date="2022-08" db="EMBL/GenBank/DDBJ databases">
        <title>Reclassification of Massilia species as members of the genera Telluria, Duganella, Pseudoduganella, Mokoshia gen. nov. and Zemynaea gen. nov. using orthogonal and non-orthogonal genome-based approaches.</title>
        <authorList>
            <person name="Bowman J.P."/>
        </authorList>
    </citation>
    <scope>NUCLEOTIDE SEQUENCE [LARGE SCALE GENOMIC DNA]</scope>
    <source>
        <strain evidence="2 3">JCM 31605</strain>
    </source>
</reference>
<evidence type="ECO:0000313" key="2">
    <source>
        <dbReference type="EMBL" id="MCS0808769.1"/>
    </source>
</evidence>
<dbReference type="Pfam" id="PF00027">
    <property type="entry name" value="cNMP_binding"/>
    <property type="match status" value="1"/>
</dbReference>
<feature type="domain" description="Cyclic nucleotide-binding" evidence="1">
    <location>
        <begin position="30"/>
        <end position="107"/>
    </location>
</feature>
<dbReference type="InterPro" id="IPR000595">
    <property type="entry name" value="cNMP-bd_dom"/>
</dbReference>
<dbReference type="EMBL" id="JANUHB010000002">
    <property type="protein sequence ID" value="MCS0808769.1"/>
    <property type="molecule type" value="Genomic_DNA"/>
</dbReference>
<keyword evidence="3" id="KW-1185">Reference proteome</keyword>
<comment type="caution">
    <text evidence="2">The sequence shown here is derived from an EMBL/GenBank/DDBJ whole genome shotgun (WGS) entry which is preliminary data.</text>
</comment>
<dbReference type="Gene3D" id="2.60.120.10">
    <property type="entry name" value="Jelly Rolls"/>
    <property type="match status" value="1"/>
</dbReference>
<dbReference type="CDD" id="cd00038">
    <property type="entry name" value="CAP_ED"/>
    <property type="match status" value="1"/>
</dbReference>
<dbReference type="Proteomes" id="UP001206126">
    <property type="component" value="Unassembled WGS sequence"/>
</dbReference>
<sequence length="199" mass="21512">MLAMLARFEHAFGAPLPEAGRLAAAVRVRALRHREAAFEAGELCSHVFAVRSGILKQVYFGADGSERIKSFAAPGDLFGCPFALTEGGRTSFASISIGSAVVESIDFRLVEALAEQHPAWQAAVGLAFRRLAEIKVVRERDLLMLSPAELYLKFAQERPELAAAVPQKDLAGYLGVTPVGLNRILRRLRDTPAPSPCGQ</sequence>
<dbReference type="InterPro" id="IPR014710">
    <property type="entry name" value="RmlC-like_jellyroll"/>
</dbReference>
<dbReference type="SUPFAM" id="SSF51206">
    <property type="entry name" value="cAMP-binding domain-like"/>
    <property type="match status" value="1"/>
</dbReference>
<organism evidence="2 3">
    <name type="scientific">Massilia agilis</name>
    <dbReference type="NCBI Taxonomy" id="1811226"/>
    <lineage>
        <taxon>Bacteria</taxon>
        <taxon>Pseudomonadati</taxon>
        <taxon>Pseudomonadota</taxon>
        <taxon>Betaproteobacteria</taxon>
        <taxon>Burkholderiales</taxon>
        <taxon>Oxalobacteraceae</taxon>
        <taxon>Telluria group</taxon>
        <taxon>Massilia</taxon>
    </lineage>
</organism>
<evidence type="ECO:0000313" key="3">
    <source>
        <dbReference type="Proteomes" id="UP001206126"/>
    </source>
</evidence>